<keyword evidence="2" id="KW-1185">Reference proteome</keyword>
<dbReference type="EMBL" id="NBWZ01000001">
    <property type="protein sequence ID" value="RFA10393.1"/>
    <property type="molecule type" value="Genomic_DNA"/>
</dbReference>
<comment type="caution">
    <text evidence="1">The sequence shown here is derived from an EMBL/GenBank/DDBJ whole genome shotgun (WGS) entry which is preliminary data.</text>
</comment>
<dbReference type="RefSeq" id="WP_116415771.1">
    <property type="nucleotide sequence ID" value="NZ_NBWZ01000001.1"/>
</dbReference>
<proteinExistence type="predicted"/>
<organism evidence="1 2">
    <name type="scientific">Subtercola boreus</name>
    <dbReference type="NCBI Taxonomy" id="120213"/>
    <lineage>
        <taxon>Bacteria</taxon>
        <taxon>Bacillati</taxon>
        <taxon>Actinomycetota</taxon>
        <taxon>Actinomycetes</taxon>
        <taxon>Micrococcales</taxon>
        <taxon>Microbacteriaceae</taxon>
        <taxon>Subtercola</taxon>
    </lineage>
</organism>
<name>A0A3E0VLT8_9MICO</name>
<reference evidence="1 2" key="1">
    <citation type="submission" date="2017-04" db="EMBL/GenBank/DDBJ databases">
        <title>Comparative genome analysis of Subtercola boreus.</title>
        <authorList>
            <person name="Cho Y.-J."/>
            <person name="Cho A."/>
            <person name="Kim O.-S."/>
            <person name="Lee J.-I."/>
        </authorList>
    </citation>
    <scope>NUCLEOTIDE SEQUENCE [LARGE SCALE GENOMIC DNA]</scope>
    <source>
        <strain evidence="1 2">K300</strain>
    </source>
</reference>
<sequence>MSTTILAHRPTVQLVKYVPVAEFEGKIYKNGQAIGESLWTRSYDADGLEFEHTVADETAKALLRGWVGDSITDDAGTHVFDGRYSAEEVVEIDGERMVRLQLWGWYPCPDFEWCVGHQAHGSVLPLTELVHERRLGVIQDLGFAPTACQQSGVEAWVQQEGETGTPFLGVDITVDRSFALEDIAPFVASLRSVADKLERMKSAVSLAGIGADLATI</sequence>
<gene>
    <name evidence="1" type="ORF">B7R54_15150</name>
</gene>
<dbReference type="AlphaFoldDB" id="A0A3E0VLT8"/>
<accession>A0A3E0VLT8</accession>
<protein>
    <submittedName>
        <fullName evidence="1">Uncharacterized protein</fullName>
    </submittedName>
</protein>
<dbReference type="Proteomes" id="UP000256486">
    <property type="component" value="Unassembled WGS sequence"/>
</dbReference>
<evidence type="ECO:0000313" key="1">
    <source>
        <dbReference type="EMBL" id="RFA10393.1"/>
    </source>
</evidence>
<evidence type="ECO:0000313" key="2">
    <source>
        <dbReference type="Proteomes" id="UP000256486"/>
    </source>
</evidence>